<dbReference type="PANTHER" id="PTHR31945">
    <property type="entry name" value="TRANSCRIPTION FACTOR SCREAM2-RELATED"/>
    <property type="match status" value="1"/>
</dbReference>
<organism evidence="9 10">
    <name type="scientific">Kingdonia uniflora</name>
    <dbReference type="NCBI Taxonomy" id="39325"/>
    <lineage>
        <taxon>Eukaryota</taxon>
        <taxon>Viridiplantae</taxon>
        <taxon>Streptophyta</taxon>
        <taxon>Embryophyta</taxon>
        <taxon>Tracheophyta</taxon>
        <taxon>Spermatophyta</taxon>
        <taxon>Magnoliopsida</taxon>
        <taxon>Ranunculales</taxon>
        <taxon>Circaeasteraceae</taxon>
        <taxon>Kingdonia</taxon>
    </lineage>
</organism>
<comment type="caution">
    <text evidence="9">The sequence shown here is derived from an EMBL/GenBank/DDBJ whole genome shotgun (WGS) entry which is preliminary data.</text>
</comment>
<evidence type="ECO:0000259" key="8">
    <source>
        <dbReference type="PROSITE" id="PS50888"/>
    </source>
</evidence>
<dbReference type="EMBL" id="JACGCM010000719">
    <property type="protein sequence ID" value="KAF6167689.1"/>
    <property type="molecule type" value="Genomic_DNA"/>
</dbReference>
<dbReference type="FunFam" id="4.10.280.10:FF:000096">
    <property type="entry name" value="Basic helix-loop-helix (BHLH) DNA-binding superfamily protein"/>
    <property type="match status" value="1"/>
</dbReference>
<keyword evidence="5" id="KW-0804">Transcription</keyword>
<protein>
    <recommendedName>
        <fullName evidence="8">BHLH domain-containing protein</fullName>
    </recommendedName>
</protein>
<evidence type="ECO:0000256" key="3">
    <source>
        <dbReference type="ARBA" id="ARBA00023015"/>
    </source>
</evidence>
<dbReference type="PANTHER" id="PTHR31945:SF17">
    <property type="entry name" value="TRANSCRIPTION FACTOR FER-LIKE IRON DEFICIENCY-INDUCED TRANSCRIPTION FACTOR"/>
    <property type="match status" value="1"/>
</dbReference>
<dbReference type="SUPFAM" id="SSF47459">
    <property type="entry name" value="HLH, helix-loop-helix DNA-binding domain"/>
    <property type="match status" value="1"/>
</dbReference>
<evidence type="ECO:0000256" key="4">
    <source>
        <dbReference type="ARBA" id="ARBA00023125"/>
    </source>
</evidence>
<proteinExistence type="predicted"/>
<dbReference type="InterPro" id="IPR051358">
    <property type="entry name" value="TF_AMS/ICE1/BHLH6-like"/>
</dbReference>
<dbReference type="GO" id="GO:0043565">
    <property type="term" value="F:sequence-specific DNA binding"/>
    <property type="evidence" value="ECO:0007669"/>
    <property type="project" value="TreeGrafter"/>
</dbReference>
<dbReference type="GO" id="GO:0003700">
    <property type="term" value="F:DNA-binding transcription factor activity"/>
    <property type="evidence" value="ECO:0007669"/>
    <property type="project" value="TreeGrafter"/>
</dbReference>
<feature type="compositionally biased region" description="Acidic residues" evidence="7">
    <location>
        <begin position="98"/>
        <end position="108"/>
    </location>
</feature>
<dbReference type="Pfam" id="PF00010">
    <property type="entry name" value="HLH"/>
    <property type="match status" value="1"/>
</dbReference>
<feature type="compositionally biased region" description="Polar residues" evidence="7">
    <location>
        <begin position="81"/>
        <end position="94"/>
    </location>
</feature>
<dbReference type="InterPro" id="IPR011598">
    <property type="entry name" value="bHLH_dom"/>
</dbReference>
<keyword evidence="3" id="KW-0805">Transcription regulation</keyword>
<comment type="subunit">
    <text evidence="2">Homodimer.</text>
</comment>
<feature type="domain" description="BHLH" evidence="8">
    <location>
        <begin position="123"/>
        <end position="172"/>
    </location>
</feature>
<name>A0A7J7NKC5_9MAGN</name>
<evidence type="ECO:0000256" key="1">
    <source>
        <dbReference type="ARBA" id="ARBA00004123"/>
    </source>
</evidence>
<keyword evidence="10" id="KW-1185">Reference proteome</keyword>
<dbReference type="InterPro" id="IPR036638">
    <property type="entry name" value="HLH_DNA-bd_sf"/>
</dbReference>
<feature type="compositionally biased region" description="Basic and acidic residues" evidence="7">
    <location>
        <begin position="121"/>
        <end position="130"/>
    </location>
</feature>
<dbReference type="GO" id="GO:0005634">
    <property type="term" value="C:nucleus"/>
    <property type="evidence" value="ECO:0007669"/>
    <property type="project" value="UniProtKB-SubCell"/>
</dbReference>
<sequence>MDNNQGFFSHEALIGDLSFHNLINESNFQQFMDIINGENTNPIDCLYNPNFDGDLMLNAHNNSSHCVSTPGHYLFDFNSTSTSSPNSILNTLQPSSGEVEERDEEENNGDGSSGTPTTKITKGDRSKTLVSERMRRGRMKEKLYALRSLVPNITKMDKASIVGDAVSYIQELQVRANTLESEIVALQPSLKGESGKFPGLVEDIKCNQVKEHEQCLHKKILQMNVFQVEERGFYVRVASNKGKGVAVALYKALESLTCFDIQSTNFTTVSETLVLTFTMNVRECGEEMNLTSLKLWLTGVLMNQGFEFSMIP</sequence>
<evidence type="ECO:0000313" key="9">
    <source>
        <dbReference type="EMBL" id="KAF6167689.1"/>
    </source>
</evidence>
<evidence type="ECO:0000256" key="7">
    <source>
        <dbReference type="SAM" id="MobiDB-lite"/>
    </source>
</evidence>
<dbReference type="Gene3D" id="4.10.280.10">
    <property type="entry name" value="Helix-loop-helix DNA-binding domain"/>
    <property type="match status" value="1"/>
</dbReference>
<evidence type="ECO:0000313" key="10">
    <source>
        <dbReference type="Proteomes" id="UP000541444"/>
    </source>
</evidence>
<feature type="region of interest" description="Disordered" evidence="7">
    <location>
        <begin position="81"/>
        <end position="130"/>
    </location>
</feature>
<dbReference type="Proteomes" id="UP000541444">
    <property type="component" value="Unassembled WGS sequence"/>
</dbReference>
<reference evidence="9 10" key="1">
    <citation type="journal article" date="2020" name="IScience">
        <title>Genome Sequencing of the Endangered Kingdonia uniflora (Circaeasteraceae, Ranunculales) Reveals Potential Mechanisms of Evolutionary Specialization.</title>
        <authorList>
            <person name="Sun Y."/>
            <person name="Deng T."/>
            <person name="Zhang A."/>
            <person name="Moore M.J."/>
            <person name="Landis J.B."/>
            <person name="Lin N."/>
            <person name="Zhang H."/>
            <person name="Zhang X."/>
            <person name="Huang J."/>
            <person name="Zhang X."/>
            <person name="Sun H."/>
            <person name="Wang H."/>
        </authorList>
    </citation>
    <scope>NUCLEOTIDE SEQUENCE [LARGE SCALE GENOMIC DNA]</scope>
    <source>
        <strain evidence="9">TB1705</strain>
        <tissue evidence="9">Leaf</tissue>
    </source>
</reference>
<accession>A0A7J7NKC5</accession>
<dbReference type="AlphaFoldDB" id="A0A7J7NKC5"/>
<dbReference type="SMART" id="SM00353">
    <property type="entry name" value="HLH"/>
    <property type="match status" value="1"/>
</dbReference>
<evidence type="ECO:0000256" key="2">
    <source>
        <dbReference type="ARBA" id="ARBA00011738"/>
    </source>
</evidence>
<gene>
    <name evidence="9" type="ORF">GIB67_017184</name>
</gene>
<keyword evidence="4" id="KW-0238">DNA-binding</keyword>
<dbReference type="GO" id="GO:0046983">
    <property type="term" value="F:protein dimerization activity"/>
    <property type="evidence" value="ECO:0007669"/>
    <property type="project" value="InterPro"/>
</dbReference>
<dbReference type="OrthoDB" id="1886792at2759"/>
<dbReference type="PROSITE" id="PS50888">
    <property type="entry name" value="BHLH"/>
    <property type="match status" value="1"/>
</dbReference>
<comment type="subcellular location">
    <subcellularLocation>
        <location evidence="1">Nucleus</location>
    </subcellularLocation>
</comment>
<keyword evidence="6" id="KW-0539">Nucleus</keyword>
<evidence type="ECO:0000256" key="5">
    <source>
        <dbReference type="ARBA" id="ARBA00023163"/>
    </source>
</evidence>
<evidence type="ECO:0000256" key="6">
    <source>
        <dbReference type="ARBA" id="ARBA00023242"/>
    </source>
</evidence>